<dbReference type="Gene3D" id="1.10.443.10">
    <property type="entry name" value="Intergrase catalytic core"/>
    <property type="match status" value="1"/>
</dbReference>
<dbReference type="InterPro" id="IPR025166">
    <property type="entry name" value="Integrase_DNA_bind_dom"/>
</dbReference>
<keyword evidence="4" id="KW-0233">DNA recombination</keyword>
<proteinExistence type="inferred from homology"/>
<dbReference type="PANTHER" id="PTHR30629">
    <property type="entry name" value="PROPHAGE INTEGRASE"/>
    <property type="match status" value="1"/>
</dbReference>
<gene>
    <name evidence="9" type="ORF">H3L94_08040</name>
</gene>
<evidence type="ECO:0000256" key="3">
    <source>
        <dbReference type="ARBA" id="ARBA00023125"/>
    </source>
</evidence>
<evidence type="ECO:0000256" key="1">
    <source>
        <dbReference type="ARBA" id="ARBA00008857"/>
    </source>
</evidence>
<dbReference type="InterPro" id="IPR050808">
    <property type="entry name" value="Phage_Integrase"/>
</dbReference>
<evidence type="ECO:0000313" key="9">
    <source>
        <dbReference type="EMBL" id="QMT39817.1"/>
    </source>
</evidence>
<dbReference type="CDD" id="cd00801">
    <property type="entry name" value="INT_P4_C"/>
    <property type="match status" value="1"/>
</dbReference>
<feature type="domain" description="Tyr recombinase" evidence="7">
    <location>
        <begin position="206"/>
        <end position="379"/>
    </location>
</feature>
<dbReference type="GO" id="GO:0003677">
    <property type="term" value="F:DNA binding"/>
    <property type="evidence" value="ECO:0007669"/>
    <property type="project" value="UniProtKB-UniRule"/>
</dbReference>
<dbReference type="InterPro" id="IPR038488">
    <property type="entry name" value="Integrase_DNA-bd_sf"/>
</dbReference>
<evidence type="ECO:0000256" key="6">
    <source>
        <dbReference type="SAM" id="MobiDB-lite"/>
    </source>
</evidence>
<evidence type="ECO:0000259" key="7">
    <source>
        <dbReference type="PROSITE" id="PS51898"/>
    </source>
</evidence>
<reference evidence="9 10" key="1">
    <citation type="submission" date="2020-07" db="EMBL/GenBank/DDBJ databases">
        <title>Genomic diversity of species in the Neisseriaceae family.</title>
        <authorList>
            <person name="Vincent A.T."/>
            <person name="Bernet E."/>
            <person name="Veyrier F.J."/>
        </authorList>
    </citation>
    <scope>NUCLEOTIDE SEQUENCE [LARGE SCALE GENOMIC DNA]</scope>
    <source>
        <strain evidence="9 10">DSM 22244</strain>
    </source>
</reference>
<evidence type="ECO:0000256" key="5">
    <source>
        <dbReference type="PROSITE-ProRule" id="PRU01248"/>
    </source>
</evidence>
<protein>
    <submittedName>
        <fullName evidence="9">Tyrosine-type recombinase/integrase</fullName>
    </submittedName>
</protein>
<dbReference type="InterPro" id="IPR011010">
    <property type="entry name" value="DNA_brk_join_enz"/>
</dbReference>
<dbReference type="InterPro" id="IPR010998">
    <property type="entry name" value="Integrase_recombinase_N"/>
</dbReference>
<keyword evidence="2" id="KW-0229">DNA integration</keyword>
<evidence type="ECO:0000313" key="10">
    <source>
        <dbReference type="Proteomes" id="UP000514752"/>
    </source>
</evidence>
<evidence type="ECO:0000256" key="2">
    <source>
        <dbReference type="ARBA" id="ARBA00022908"/>
    </source>
</evidence>
<dbReference type="Pfam" id="PF00589">
    <property type="entry name" value="Phage_integrase"/>
    <property type="match status" value="1"/>
</dbReference>
<evidence type="ECO:0000259" key="8">
    <source>
        <dbReference type="PROSITE" id="PS51900"/>
    </source>
</evidence>
<dbReference type="GO" id="GO:0006310">
    <property type="term" value="P:DNA recombination"/>
    <property type="evidence" value="ECO:0007669"/>
    <property type="project" value="UniProtKB-KW"/>
</dbReference>
<name>A0A7D7N861_9NEIS</name>
<feature type="domain" description="Core-binding (CB)" evidence="8">
    <location>
        <begin position="98"/>
        <end position="179"/>
    </location>
</feature>
<feature type="region of interest" description="Disordered" evidence="6">
    <location>
        <begin position="71"/>
        <end position="91"/>
    </location>
</feature>
<evidence type="ECO:0000256" key="4">
    <source>
        <dbReference type="ARBA" id="ARBA00023172"/>
    </source>
</evidence>
<dbReference type="PROSITE" id="PS51898">
    <property type="entry name" value="TYR_RECOMBINASE"/>
    <property type="match status" value="1"/>
</dbReference>
<comment type="similarity">
    <text evidence="1">Belongs to the 'phage' integrase family.</text>
</comment>
<dbReference type="Pfam" id="PF13356">
    <property type="entry name" value="Arm-DNA-bind_3"/>
    <property type="match status" value="1"/>
</dbReference>
<dbReference type="Gene3D" id="1.10.150.130">
    <property type="match status" value="1"/>
</dbReference>
<dbReference type="InterPro" id="IPR053876">
    <property type="entry name" value="Phage_int_M"/>
</dbReference>
<dbReference type="InterPro" id="IPR013762">
    <property type="entry name" value="Integrase-like_cat_sf"/>
</dbReference>
<organism evidence="9 10">
    <name type="scientific">Neisseria shayeganii</name>
    <dbReference type="NCBI Taxonomy" id="607712"/>
    <lineage>
        <taxon>Bacteria</taxon>
        <taxon>Pseudomonadati</taxon>
        <taxon>Pseudomonadota</taxon>
        <taxon>Betaproteobacteria</taxon>
        <taxon>Neisseriales</taxon>
        <taxon>Neisseriaceae</taxon>
        <taxon>Neisseria</taxon>
    </lineage>
</organism>
<sequence length="400" mass="45389">MPLNDRQIKNLKPTGKIQKISDGGGLSLVCKPNGGKYWQLNFRFDGKQKTLSIGTYPAIGLAEARAAREKAKQQLANSQDPAAAKQKAKQERRAAAVNSFEKIAREWHQHQLPRWTATHAARVLHSLEVDAFPMLGRLPITDIKAPLLLEAIRAIETRGVPETAARVLQRIKSVFNYAIQTGRAADNPAFALAGAIVKEKAQHQPALPQKELPEFYRRLLAEPMREETRLALLLIVLVFVRPGNIRFAEWAEIDWEKREWQIPAAKMKMRAAHIVPLSDWALEMLEQLHTITGHSRYLFPNYKDPAKPHSENTLSYAMGRMGYSGMATPHGFRSLATDVLNENGFPPDVIERQLAHVEQNKVRAAYHRTEYLPQRREMMQWYSDWLKARYEAAKAAVQAT</sequence>
<dbReference type="Pfam" id="PF22022">
    <property type="entry name" value="Phage_int_M"/>
    <property type="match status" value="1"/>
</dbReference>
<dbReference type="GO" id="GO:0015074">
    <property type="term" value="P:DNA integration"/>
    <property type="evidence" value="ECO:0007669"/>
    <property type="project" value="UniProtKB-KW"/>
</dbReference>
<dbReference type="Gene3D" id="3.30.160.390">
    <property type="entry name" value="Integrase, DNA-binding domain"/>
    <property type="match status" value="1"/>
</dbReference>
<dbReference type="PROSITE" id="PS51900">
    <property type="entry name" value="CB"/>
    <property type="match status" value="1"/>
</dbReference>
<accession>A0A7D7N861</accession>
<dbReference type="InterPro" id="IPR002104">
    <property type="entry name" value="Integrase_catalytic"/>
</dbReference>
<dbReference type="PANTHER" id="PTHR30629:SF2">
    <property type="entry name" value="PROPHAGE INTEGRASE INTS-RELATED"/>
    <property type="match status" value="1"/>
</dbReference>
<dbReference type="SUPFAM" id="SSF56349">
    <property type="entry name" value="DNA breaking-rejoining enzymes"/>
    <property type="match status" value="1"/>
</dbReference>
<dbReference type="EMBL" id="CP059567">
    <property type="protein sequence ID" value="QMT39817.1"/>
    <property type="molecule type" value="Genomic_DNA"/>
</dbReference>
<dbReference type="KEGG" id="nsg:H3L94_08040"/>
<keyword evidence="3 5" id="KW-0238">DNA-binding</keyword>
<dbReference type="Proteomes" id="UP000514752">
    <property type="component" value="Chromosome"/>
</dbReference>
<dbReference type="InterPro" id="IPR044068">
    <property type="entry name" value="CB"/>
</dbReference>
<dbReference type="AlphaFoldDB" id="A0A7D7N861"/>
<dbReference type="RefSeq" id="WP_182121597.1">
    <property type="nucleotide sequence ID" value="NZ_CP059567.1"/>
</dbReference>